<evidence type="ECO:0000313" key="6">
    <source>
        <dbReference type="Proteomes" id="UP001275084"/>
    </source>
</evidence>
<proteinExistence type="inferred from homology"/>
<dbReference type="EMBL" id="JAUIQD010000003">
    <property type="protein sequence ID" value="KAK3357201.1"/>
    <property type="molecule type" value="Genomic_DNA"/>
</dbReference>
<comment type="pathway">
    <text evidence="3">tRNA modification; 5-methoxycarbonylmethyl-2-thiouridine-tRNA biosynthesis.</text>
</comment>
<keyword evidence="1 3" id="KW-0963">Cytoplasm</keyword>
<dbReference type="InterPro" id="IPR019407">
    <property type="entry name" value="CTU2"/>
</dbReference>
<dbReference type="Gene3D" id="3.40.50.620">
    <property type="entry name" value="HUPs"/>
    <property type="match status" value="1"/>
</dbReference>
<dbReference type="PROSITE" id="PS51257">
    <property type="entry name" value="PROKAR_LIPOPROTEIN"/>
    <property type="match status" value="1"/>
</dbReference>
<dbReference type="SUPFAM" id="SSF52402">
    <property type="entry name" value="Adenine nucleotide alpha hydrolases-like"/>
    <property type="match status" value="1"/>
</dbReference>
<dbReference type="Proteomes" id="UP001275084">
    <property type="component" value="Unassembled WGS sequence"/>
</dbReference>
<name>A0AAJ0HLQ0_9PEZI</name>
<keyword evidence="4" id="KW-0812">Transmembrane</keyword>
<protein>
    <recommendedName>
        <fullName evidence="3">Cytoplasmic tRNA 2-thiolation protein 2</fullName>
    </recommendedName>
</protein>
<keyword evidence="2 3" id="KW-0819">tRNA processing</keyword>
<dbReference type="InterPro" id="IPR014729">
    <property type="entry name" value="Rossmann-like_a/b/a_fold"/>
</dbReference>
<evidence type="ECO:0000313" key="5">
    <source>
        <dbReference type="EMBL" id="KAK3357201.1"/>
    </source>
</evidence>
<comment type="similarity">
    <text evidence="3">Belongs to the CTU2/NCS2 family.</text>
</comment>
<dbReference type="GO" id="GO:0000049">
    <property type="term" value="F:tRNA binding"/>
    <property type="evidence" value="ECO:0007669"/>
    <property type="project" value="InterPro"/>
</dbReference>
<reference evidence="5" key="2">
    <citation type="submission" date="2023-06" db="EMBL/GenBank/DDBJ databases">
        <authorList>
            <consortium name="Lawrence Berkeley National Laboratory"/>
            <person name="Haridas S."/>
            <person name="Hensen N."/>
            <person name="Bonometti L."/>
            <person name="Westerberg I."/>
            <person name="Brannstrom I.O."/>
            <person name="Guillou S."/>
            <person name="Cros-Aarteil S."/>
            <person name="Calhoun S."/>
            <person name="Kuo A."/>
            <person name="Mondo S."/>
            <person name="Pangilinan J."/>
            <person name="Riley R."/>
            <person name="Labutti K."/>
            <person name="Andreopoulos B."/>
            <person name="Lipzen A."/>
            <person name="Chen C."/>
            <person name="Yanf M."/>
            <person name="Daum C."/>
            <person name="Ng V."/>
            <person name="Clum A."/>
            <person name="Steindorff A."/>
            <person name="Ohm R."/>
            <person name="Martin F."/>
            <person name="Silar P."/>
            <person name="Natvig D."/>
            <person name="Lalanne C."/>
            <person name="Gautier V."/>
            <person name="Ament-Velasquez S.L."/>
            <person name="Kruys A."/>
            <person name="Hutchinson M.I."/>
            <person name="Powell A.J."/>
            <person name="Barry K."/>
            <person name="Miller A.N."/>
            <person name="Grigoriev I.V."/>
            <person name="Debuchy R."/>
            <person name="Gladieux P."/>
            <person name="Thoren M.H."/>
            <person name="Johannesson H."/>
        </authorList>
    </citation>
    <scope>NUCLEOTIDE SEQUENCE</scope>
    <source>
        <strain evidence="5">CBS 955.72</strain>
    </source>
</reference>
<sequence length="657" mass="69895">MAPKPTWIIKAPRVLLVVIFPVVSFILYLILSLGCANTTLSAVSPFIVTSNGAVAIGGVPTRVDMRIGFWGICFGPDPYFCASSFTVTRTRSAVDLTRIVPASRGGGNLALMQLALGLQQNLIVFSGIALLVILILDLLANMIEIYFNVGGIVEEHMRASIWARALDWAAAAGSVVAFASYRSLGDSTLRLLQAATGAPLVIAPGNVASGLFGAVVGTTIAGAIINTIMTAGDGGNYAYLAAKTMTPGADVSDADLGKFRDAMLRRRAAYEAFPDCFTKFISNKCIKQIGILGKEIRTPQGSTRRYLLGLSLGVSSTVLLHLLNQNVEFQLARNRAAPFELTVVYVDSSCLFTPRSPDDSDEDKPDPLTAETLEQLRQRYPRFTFRRVPLATALSLKTIDWSTIPSLPPPSPSTSQTGRLLSLFDNLPSAASRADILRILTRHLLVSAAQSAACHALLLGHSTTALAELTLSETAKGRGFALPWQINDGPLSVVSHPASSSAPAAVSLLVYHPLRDILRKELAIYTTLASPPLTLTLATPGHGAGNNGRTEMTPRPGAVVSHKDVSIDDVMFRYFAEVEENYPSVVANVARTTGKLLRLLGGGEAEGGPKQGLCGLCGLCGMPRDEVGDRRWRGELGIGEGVKGDGLCYGCERSTSG</sequence>
<evidence type="ECO:0000256" key="1">
    <source>
        <dbReference type="ARBA" id="ARBA00022490"/>
    </source>
</evidence>
<comment type="caution">
    <text evidence="5">The sequence shown here is derived from an EMBL/GenBank/DDBJ whole genome shotgun (WGS) entry which is preliminary data.</text>
</comment>
<dbReference type="HAMAP" id="MF_03054">
    <property type="entry name" value="CTU2"/>
    <property type="match status" value="1"/>
</dbReference>
<dbReference type="PANTHER" id="PTHR20882">
    <property type="entry name" value="CYTOPLASMIC TRNA 2-THIOLATION PROTEIN 2"/>
    <property type="match status" value="1"/>
</dbReference>
<feature type="transmembrane region" description="Helical" evidence="4">
    <location>
        <begin position="12"/>
        <end position="31"/>
    </location>
</feature>
<reference evidence="5" key="1">
    <citation type="journal article" date="2023" name="Mol. Phylogenet. Evol.">
        <title>Genome-scale phylogeny and comparative genomics of the fungal order Sordariales.</title>
        <authorList>
            <person name="Hensen N."/>
            <person name="Bonometti L."/>
            <person name="Westerberg I."/>
            <person name="Brannstrom I.O."/>
            <person name="Guillou S."/>
            <person name="Cros-Aarteil S."/>
            <person name="Calhoun S."/>
            <person name="Haridas S."/>
            <person name="Kuo A."/>
            <person name="Mondo S."/>
            <person name="Pangilinan J."/>
            <person name="Riley R."/>
            <person name="LaButti K."/>
            <person name="Andreopoulos B."/>
            <person name="Lipzen A."/>
            <person name="Chen C."/>
            <person name="Yan M."/>
            <person name="Daum C."/>
            <person name="Ng V."/>
            <person name="Clum A."/>
            <person name="Steindorff A."/>
            <person name="Ohm R.A."/>
            <person name="Martin F."/>
            <person name="Silar P."/>
            <person name="Natvig D.O."/>
            <person name="Lalanne C."/>
            <person name="Gautier V."/>
            <person name="Ament-Velasquez S.L."/>
            <person name="Kruys A."/>
            <person name="Hutchinson M.I."/>
            <person name="Powell A.J."/>
            <person name="Barry K."/>
            <person name="Miller A.N."/>
            <person name="Grigoriev I.V."/>
            <person name="Debuchy R."/>
            <person name="Gladieux P."/>
            <person name="Hiltunen Thoren M."/>
            <person name="Johannesson H."/>
        </authorList>
    </citation>
    <scope>NUCLEOTIDE SEQUENCE</scope>
    <source>
        <strain evidence="5">CBS 955.72</strain>
    </source>
</reference>
<dbReference type="PANTHER" id="PTHR20882:SF14">
    <property type="entry name" value="CYTOPLASMIC TRNA 2-THIOLATION PROTEIN 2"/>
    <property type="match status" value="1"/>
</dbReference>
<dbReference type="Pfam" id="PF10288">
    <property type="entry name" value="CTU2"/>
    <property type="match status" value="1"/>
</dbReference>
<keyword evidence="4" id="KW-0472">Membrane</keyword>
<evidence type="ECO:0000256" key="4">
    <source>
        <dbReference type="SAM" id="Phobius"/>
    </source>
</evidence>
<evidence type="ECO:0000256" key="3">
    <source>
        <dbReference type="HAMAP-Rule" id="MF_03054"/>
    </source>
</evidence>
<accession>A0AAJ0HLQ0</accession>
<dbReference type="GO" id="GO:0002143">
    <property type="term" value="P:tRNA wobble position uridine thiolation"/>
    <property type="evidence" value="ECO:0007669"/>
    <property type="project" value="TreeGrafter"/>
</dbReference>
<feature type="transmembrane region" description="Helical" evidence="4">
    <location>
        <begin position="122"/>
        <end position="140"/>
    </location>
</feature>
<organism evidence="5 6">
    <name type="scientific">Lasiosphaeria hispida</name>
    <dbReference type="NCBI Taxonomy" id="260671"/>
    <lineage>
        <taxon>Eukaryota</taxon>
        <taxon>Fungi</taxon>
        <taxon>Dikarya</taxon>
        <taxon>Ascomycota</taxon>
        <taxon>Pezizomycotina</taxon>
        <taxon>Sordariomycetes</taxon>
        <taxon>Sordariomycetidae</taxon>
        <taxon>Sordariales</taxon>
        <taxon>Lasiosphaeriaceae</taxon>
        <taxon>Lasiosphaeria</taxon>
    </lineage>
</organism>
<comment type="subcellular location">
    <subcellularLocation>
        <location evidence="3">Cytoplasm</location>
    </subcellularLocation>
</comment>
<evidence type="ECO:0000256" key="2">
    <source>
        <dbReference type="ARBA" id="ARBA00022694"/>
    </source>
</evidence>
<dbReference type="AlphaFoldDB" id="A0AAJ0HLQ0"/>
<dbReference type="GO" id="GO:0016783">
    <property type="term" value="F:sulfurtransferase activity"/>
    <property type="evidence" value="ECO:0007669"/>
    <property type="project" value="TreeGrafter"/>
</dbReference>
<gene>
    <name evidence="3" type="primary">NCS2</name>
    <name evidence="3" type="synonym">CTU2</name>
    <name evidence="5" type="ORF">B0T25DRAFT_603964</name>
</gene>
<dbReference type="GO" id="GO:0005829">
    <property type="term" value="C:cytosol"/>
    <property type="evidence" value="ECO:0007669"/>
    <property type="project" value="TreeGrafter"/>
</dbReference>
<dbReference type="GO" id="GO:0016779">
    <property type="term" value="F:nucleotidyltransferase activity"/>
    <property type="evidence" value="ECO:0007669"/>
    <property type="project" value="UniProtKB-UniRule"/>
</dbReference>
<keyword evidence="6" id="KW-1185">Reference proteome</keyword>
<comment type="function">
    <text evidence="3">Plays a central role in 2-thiolation of mcm(5)S(2)U at tRNA wobble positions of tRNA(Lys), tRNA(Glu) and tRNA(Gln). May act by forming a heterodimer with NCS6 that ligates sulfur from thiocarboxylated URM1 onto the uridine of tRNAs at wobble position. Prior mcm(5) tRNA modification by the elongator complex is required for 2-thiolation. May also be involved in protein urmylation.</text>
</comment>
<dbReference type="GO" id="GO:0032447">
    <property type="term" value="P:protein urmylation"/>
    <property type="evidence" value="ECO:0007669"/>
    <property type="project" value="UniProtKB-UniRule"/>
</dbReference>
<keyword evidence="4" id="KW-1133">Transmembrane helix</keyword>